<dbReference type="GO" id="GO:0007052">
    <property type="term" value="P:mitotic spindle organization"/>
    <property type="evidence" value="ECO:0007669"/>
    <property type="project" value="InterPro"/>
</dbReference>
<comment type="caution">
    <text evidence="10">The sequence shown here is derived from an EMBL/GenBank/DDBJ whole genome shotgun (WGS) entry which is preliminary data.</text>
</comment>
<dbReference type="InterPro" id="IPR039915">
    <property type="entry name" value="TACC"/>
</dbReference>
<dbReference type="EMBL" id="CAJPWZ010003127">
    <property type="protein sequence ID" value="CAG2252632.1"/>
    <property type="molecule type" value="Genomic_DNA"/>
</dbReference>
<evidence type="ECO:0000313" key="10">
    <source>
        <dbReference type="EMBL" id="CAG2252632.1"/>
    </source>
</evidence>
<feature type="compositionally biased region" description="Polar residues" evidence="8">
    <location>
        <begin position="319"/>
        <end position="337"/>
    </location>
</feature>
<sequence>MGENSPPLPRGSYNFNFDDFDENTNPFETKTKVEQLDNDLPIDPFKSSKTLSLSPTTSNNNIHDTVNNEVDLIKHATEPVKTGNKIPRSPIQSPDMSGDQLDMQIQHSPTAQPESVSQTKESPLPPEESPKPQSQKKPAIRKGIKKPKFKSKLKPPPNFGAQSDEIEIFAPPPVEDEQPETTAIENSPPKHDNTAECSAIENTPVISHDNTADPFVEDEPHDVSHDINVINKSLLLEPNDLGPDMARSLEMVHDFGAHEMPYEENEGISPAPEGFSDSVGLDIAGDAQINSVYLAGNAKIEQAPKSSGKDERKDEDLTQDGNEQSLMTTQANKTTSRVPKHPATRVLEGEVEKLERNGLRDRMDNKETIVQLVQVLKYSQSDWNKMKQELELDFQTRLLNKEREWGKRLADKEKTTLHLREETKILKQSNDDMRAIVTEFEKTISQLQVETEKTSSDSQNSMEDIIKERDQAIDDLQGVEMAFSDLHRRYEKTKSVVEGFKKGKLFRMNEEVLKKCIEDYQSKLKKSEEKLQIIKQQAEEKLDIANIEMDKLRKSTSSDMARLEAAMRKADLQVVSLQNSLEQKIRENEELTAICDELISKVGSD</sequence>
<dbReference type="Gene3D" id="1.20.5.1700">
    <property type="match status" value="1"/>
</dbReference>
<dbReference type="PANTHER" id="PTHR13924:SF10">
    <property type="entry name" value="TRANSFORMING ACIDIC COILED-COIL PROTEIN, ISOFORM K"/>
    <property type="match status" value="1"/>
</dbReference>
<feature type="region of interest" description="Disordered" evidence="8">
    <location>
        <begin position="1"/>
        <end position="195"/>
    </location>
</feature>
<keyword evidence="11" id="KW-1185">Reference proteome</keyword>
<keyword evidence="6" id="KW-0206">Cytoskeleton</keyword>
<evidence type="ECO:0000256" key="4">
    <source>
        <dbReference type="ARBA" id="ARBA00022553"/>
    </source>
</evidence>
<proteinExistence type="inferred from homology"/>
<evidence type="ECO:0000256" key="5">
    <source>
        <dbReference type="ARBA" id="ARBA00023054"/>
    </source>
</evidence>
<keyword evidence="4" id="KW-0597">Phosphoprotein</keyword>
<dbReference type="PANTHER" id="PTHR13924">
    <property type="entry name" value="TRANSFORMING ACIDIC COILED-COIL CONTAINING PROTEIN 1/2"/>
    <property type="match status" value="1"/>
</dbReference>
<evidence type="ECO:0000256" key="1">
    <source>
        <dbReference type="ARBA" id="ARBA00004245"/>
    </source>
</evidence>
<protein>
    <submittedName>
        <fullName evidence="10">Transforming acidic coiled-coil-containing protein 1</fullName>
    </submittedName>
</protein>
<organism evidence="10 11">
    <name type="scientific">Mytilus edulis</name>
    <name type="common">Blue mussel</name>
    <dbReference type="NCBI Taxonomy" id="6550"/>
    <lineage>
        <taxon>Eukaryota</taxon>
        <taxon>Metazoa</taxon>
        <taxon>Spiralia</taxon>
        <taxon>Lophotrochozoa</taxon>
        <taxon>Mollusca</taxon>
        <taxon>Bivalvia</taxon>
        <taxon>Autobranchia</taxon>
        <taxon>Pteriomorphia</taxon>
        <taxon>Mytilida</taxon>
        <taxon>Mytiloidea</taxon>
        <taxon>Mytilidae</taxon>
        <taxon>Mytilinae</taxon>
        <taxon>Mytilus</taxon>
    </lineage>
</organism>
<dbReference type="GO" id="GO:0007097">
    <property type="term" value="P:nuclear migration"/>
    <property type="evidence" value="ECO:0007669"/>
    <property type="project" value="TreeGrafter"/>
</dbReference>
<feature type="domain" description="Transforming acidic coiled-coil-containing protein C-terminal" evidence="9">
    <location>
        <begin position="396"/>
        <end position="599"/>
    </location>
</feature>
<dbReference type="GO" id="GO:0005856">
    <property type="term" value="C:cytoskeleton"/>
    <property type="evidence" value="ECO:0007669"/>
    <property type="project" value="UniProtKB-SubCell"/>
</dbReference>
<dbReference type="FunFam" id="1.20.5.1700:FF:000001">
    <property type="entry name" value="Transforming acidic coiled-coil-containing protein 1 isoform 2"/>
    <property type="match status" value="1"/>
</dbReference>
<dbReference type="InterPro" id="IPR007707">
    <property type="entry name" value="TACC_C"/>
</dbReference>
<evidence type="ECO:0000256" key="8">
    <source>
        <dbReference type="SAM" id="MobiDB-lite"/>
    </source>
</evidence>
<evidence type="ECO:0000259" key="9">
    <source>
        <dbReference type="Pfam" id="PF05010"/>
    </source>
</evidence>
<keyword evidence="3" id="KW-0963">Cytoplasm</keyword>
<evidence type="ECO:0000256" key="7">
    <source>
        <dbReference type="SAM" id="Coils"/>
    </source>
</evidence>
<dbReference type="Proteomes" id="UP000683360">
    <property type="component" value="Unassembled WGS sequence"/>
</dbReference>
<feature type="compositionally biased region" description="Low complexity" evidence="8">
    <location>
        <begin position="47"/>
        <end position="61"/>
    </location>
</feature>
<gene>
    <name evidence="10" type="ORF">MEDL_64226</name>
</gene>
<evidence type="ECO:0000256" key="3">
    <source>
        <dbReference type="ARBA" id="ARBA00022490"/>
    </source>
</evidence>
<feature type="compositionally biased region" description="Polar residues" evidence="8">
    <location>
        <begin position="103"/>
        <end position="119"/>
    </location>
</feature>
<dbReference type="AlphaFoldDB" id="A0A8S3V5Q7"/>
<dbReference type="Pfam" id="PF05010">
    <property type="entry name" value="TACC_C"/>
    <property type="match status" value="1"/>
</dbReference>
<feature type="coiled-coil region" evidence="7">
    <location>
        <begin position="510"/>
        <end position="601"/>
    </location>
</feature>
<comment type="subcellular location">
    <subcellularLocation>
        <location evidence="1">Cytoplasm</location>
        <location evidence="1">Cytoskeleton</location>
    </subcellularLocation>
</comment>
<evidence type="ECO:0000256" key="2">
    <source>
        <dbReference type="ARBA" id="ARBA00009423"/>
    </source>
</evidence>
<comment type="similarity">
    <text evidence="2">Belongs to the TACC family.</text>
</comment>
<dbReference type="OrthoDB" id="10255048at2759"/>
<keyword evidence="5 7" id="KW-0175">Coiled coil</keyword>
<feature type="compositionally biased region" description="Basic residues" evidence="8">
    <location>
        <begin position="138"/>
        <end position="153"/>
    </location>
</feature>
<evidence type="ECO:0000313" key="11">
    <source>
        <dbReference type="Proteomes" id="UP000683360"/>
    </source>
</evidence>
<feature type="region of interest" description="Disordered" evidence="8">
    <location>
        <begin position="302"/>
        <end position="342"/>
    </location>
</feature>
<feature type="compositionally biased region" description="Basic and acidic residues" evidence="8">
    <location>
        <begin position="307"/>
        <end position="316"/>
    </location>
</feature>
<dbReference type="GO" id="GO:0005737">
    <property type="term" value="C:cytoplasm"/>
    <property type="evidence" value="ECO:0007669"/>
    <property type="project" value="TreeGrafter"/>
</dbReference>
<reference evidence="10" key="1">
    <citation type="submission" date="2021-03" db="EMBL/GenBank/DDBJ databases">
        <authorList>
            <person name="Bekaert M."/>
        </authorList>
    </citation>
    <scope>NUCLEOTIDE SEQUENCE</scope>
</reference>
<accession>A0A8S3V5Q7</accession>
<evidence type="ECO:0000256" key="6">
    <source>
        <dbReference type="ARBA" id="ARBA00023212"/>
    </source>
</evidence>
<name>A0A8S3V5Q7_MYTED</name>